<dbReference type="InterPro" id="IPR042095">
    <property type="entry name" value="SUMF_sf"/>
</dbReference>
<gene>
    <name evidence="2" type="ORF">JHK62_04245</name>
</gene>
<accession>A0ABS0ZIW9</accession>
<evidence type="ECO:0000313" key="2">
    <source>
        <dbReference type="EMBL" id="MBJ8325889.1"/>
    </source>
</evidence>
<dbReference type="SUPFAM" id="SSF56436">
    <property type="entry name" value="C-type lectin-like"/>
    <property type="match status" value="1"/>
</dbReference>
<evidence type="ECO:0000313" key="3">
    <source>
        <dbReference type="Proteomes" id="UP000653045"/>
    </source>
</evidence>
<dbReference type="InterPro" id="IPR005532">
    <property type="entry name" value="SUMF_dom"/>
</dbReference>
<proteinExistence type="predicted"/>
<keyword evidence="3" id="KW-1185">Reference proteome</keyword>
<dbReference type="Pfam" id="PF03781">
    <property type="entry name" value="FGE-sulfatase"/>
    <property type="match status" value="1"/>
</dbReference>
<dbReference type="InterPro" id="IPR016187">
    <property type="entry name" value="CTDL_fold"/>
</dbReference>
<name>A0ABS0ZIW9_9STRE</name>
<evidence type="ECO:0000259" key="1">
    <source>
        <dbReference type="Pfam" id="PF03781"/>
    </source>
</evidence>
<dbReference type="EMBL" id="JAENBO010000002">
    <property type="protein sequence ID" value="MBJ8325889.1"/>
    <property type="molecule type" value="Genomic_DNA"/>
</dbReference>
<dbReference type="Proteomes" id="UP000653045">
    <property type="component" value="Unassembled WGS sequence"/>
</dbReference>
<dbReference type="Gene3D" id="3.90.1580.10">
    <property type="entry name" value="paralog of FGE (formylglycine-generating enzyme)"/>
    <property type="match status" value="1"/>
</dbReference>
<reference evidence="2 3" key="1">
    <citation type="journal article" date="2021" name="Int. J. Syst. Evol. Microbiol.">
        <title>Streptococcus vicugnae sp. nov., isolated from faeces of alpacas (Vicugna pacos) and cattle (Bos taurus), Streptococcus zalophi sp. nov., and Streptococcus pacificus sp. nov., isolated from respiratory tract of California sea lions (Zalophus californianus).</title>
        <authorList>
            <person name="Volokhov D.V."/>
            <person name="Zagorodnyaya T.A."/>
            <person name="Shen Z."/>
            <person name="Blom J."/>
            <person name="Furtak V.A."/>
            <person name="Eisenberg T."/>
            <person name="Fan P."/>
            <person name="Jeong K.C."/>
            <person name="Gao Y."/>
            <person name="Zhang S."/>
            <person name="Amselle M."/>
        </authorList>
    </citation>
    <scope>NUCLEOTIDE SEQUENCE [LARGE SCALE GENOMIC DNA]</scope>
    <source>
        <strain evidence="2 3">CSL7591</strain>
    </source>
</reference>
<comment type="caution">
    <text evidence="2">The sequence shown here is derived from an EMBL/GenBank/DDBJ whole genome shotgun (WGS) entry which is preliminary data.</text>
</comment>
<dbReference type="PANTHER" id="PTHR23150:SF19">
    <property type="entry name" value="FORMYLGLYCINE-GENERATING ENZYME"/>
    <property type="match status" value="1"/>
</dbReference>
<sequence>MKEIKIVGGQFMMGDSYNEGVPIDHEFPPQLVKVQNFIIHDTPVTNESFSKFIEETDYKTDAEKYGWSSVFYQLIPEEKRFSYPSMPESPWWLAVEGARWNQPEGIGSSIYDRLDHPVVHVSRNDALAYCAWAKMRLPTEAEWEFAARAGTVGRFPWGEELEKDGEFMANTWQGQFPMVNTQEDGFVGTAPVYSFKPNQFGLYQMIGNVWEWCSNPYQASLTVFNEQTSEQIWNNHQKESDEFFAIRGGSFLCHFSYCNRYRVAARNGTSATSTSSNMGFRCVKSIDKN</sequence>
<organism evidence="2 3">
    <name type="scientific">Streptococcus pacificus</name>
    <dbReference type="NCBI Taxonomy" id="2740577"/>
    <lineage>
        <taxon>Bacteria</taxon>
        <taxon>Bacillati</taxon>
        <taxon>Bacillota</taxon>
        <taxon>Bacilli</taxon>
        <taxon>Lactobacillales</taxon>
        <taxon>Streptococcaceae</taxon>
        <taxon>Streptococcus</taxon>
    </lineage>
</organism>
<dbReference type="InterPro" id="IPR051043">
    <property type="entry name" value="Sulfatase_Mod_Factor_Kinase"/>
</dbReference>
<dbReference type="RefSeq" id="WP_199575441.1">
    <property type="nucleotide sequence ID" value="NZ_JAENBO010000002.1"/>
</dbReference>
<feature type="domain" description="Sulfatase-modifying factor enzyme-like" evidence="1">
    <location>
        <begin position="3"/>
        <end position="284"/>
    </location>
</feature>
<protein>
    <submittedName>
        <fullName evidence="2">Formylglycine-generating enzyme family protein</fullName>
    </submittedName>
</protein>
<dbReference type="PANTHER" id="PTHR23150">
    <property type="entry name" value="SULFATASE MODIFYING FACTOR 1, 2"/>
    <property type="match status" value="1"/>
</dbReference>